<reference evidence="1" key="2">
    <citation type="journal article" date="2022" name="Elife">
        <title>Obligate sexual reproduction of a homothallic fungus closely related to the Cryptococcus pathogenic species complex.</title>
        <authorList>
            <person name="Passer A.R."/>
            <person name="Clancey S.A."/>
            <person name="Shea T."/>
            <person name="David-Palma M."/>
            <person name="Averette A.F."/>
            <person name="Boekhout T."/>
            <person name="Porcel B.M."/>
            <person name="Nowrousian M."/>
            <person name="Cuomo C.A."/>
            <person name="Sun S."/>
            <person name="Heitman J."/>
            <person name="Coelho M.A."/>
        </authorList>
    </citation>
    <scope>NUCLEOTIDE SEQUENCE</scope>
    <source>
        <strain evidence="1">CBS 7841</strain>
    </source>
</reference>
<keyword evidence="2" id="KW-1185">Reference proteome</keyword>
<dbReference type="GeneID" id="91085056"/>
<dbReference type="Proteomes" id="UP000094043">
    <property type="component" value="Chromosome 1"/>
</dbReference>
<evidence type="ECO:0000313" key="1">
    <source>
        <dbReference type="EMBL" id="WVN85693.1"/>
    </source>
</evidence>
<dbReference type="RefSeq" id="XP_066066393.1">
    <property type="nucleotide sequence ID" value="XM_066210296.1"/>
</dbReference>
<reference evidence="1" key="3">
    <citation type="submission" date="2024-01" db="EMBL/GenBank/DDBJ databases">
        <authorList>
            <person name="Coelho M.A."/>
            <person name="David-Palma M."/>
            <person name="Shea T."/>
            <person name="Sun S."/>
            <person name="Cuomo C.A."/>
            <person name="Heitman J."/>
        </authorList>
    </citation>
    <scope>NUCLEOTIDE SEQUENCE</scope>
    <source>
        <strain evidence="1">CBS 7841</strain>
    </source>
</reference>
<organism evidence="1 2">
    <name type="scientific">Cryptococcus depauperatus CBS 7841</name>
    <dbReference type="NCBI Taxonomy" id="1295531"/>
    <lineage>
        <taxon>Eukaryota</taxon>
        <taxon>Fungi</taxon>
        <taxon>Dikarya</taxon>
        <taxon>Basidiomycota</taxon>
        <taxon>Agaricomycotina</taxon>
        <taxon>Tremellomycetes</taxon>
        <taxon>Tremellales</taxon>
        <taxon>Cryptococcaceae</taxon>
        <taxon>Cryptococcus</taxon>
    </lineage>
</organism>
<dbReference type="Gene3D" id="2.60.120.10">
    <property type="entry name" value="Jelly Rolls"/>
    <property type="match status" value="1"/>
</dbReference>
<dbReference type="SUPFAM" id="SSF51182">
    <property type="entry name" value="RmlC-like cupins"/>
    <property type="match status" value="1"/>
</dbReference>
<protein>
    <submittedName>
        <fullName evidence="1">Uncharacterized protein</fullName>
    </submittedName>
</protein>
<accession>A0A1E3J085</accession>
<evidence type="ECO:0000313" key="2">
    <source>
        <dbReference type="Proteomes" id="UP000094043"/>
    </source>
</evidence>
<dbReference type="InterPro" id="IPR011051">
    <property type="entry name" value="RmlC_Cupin_sf"/>
</dbReference>
<proteinExistence type="predicted"/>
<gene>
    <name evidence="1" type="ORF">L203_100842</name>
</gene>
<dbReference type="KEGG" id="cdep:91085056"/>
<dbReference type="VEuPathDB" id="FungiDB:L203_00632"/>
<reference evidence="1" key="1">
    <citation type="submission" date="2016-06" db="EMBL/GenBank/DDBJ databases">
        <authorList>
            <person name="Cuomo C."/>
            <person name="Litvintseva A."/>
            <person name="Heitman J."/>
            <person name="Chen Y."/>
            <person name="Sun S."/>
            <person name="Springer D."/>
            <person name="Dromer F."/>
            <person name="Young S."/>
            <person name="Zeng Q."/>
            <person name="Chapman S."/>
            <person name="Gujja S."/>
            <person name="Saif S."/>
            <person name="Birren B."/>
        </authorList>
    </citation>
    <scope>NUCLEOTIDE SEQUENCE</scope>
    <source>
        <strain evidence="1">CBS 7841</strain>
    </source>
</reference>
<dbReference type="AlphaFoldDB" id="A0A1E3J085"/>
<dbReference type="OrthoDB" id="10263073at2759"/>
<dbReference type="InterPro" id="IPR014710">
    <property type="entry name" value="RmlC-like_jellyroll"/>
</dbReference>
<sequence>MTESHHPLLKASEIEAALKPKPHPLKPEAVRISMCMSEAVGMKSLAVHRVRLDPHVESTKNHYHINEAEWIYITAGTGILKLIDASPTLFHPQETPLAGRLPPFPSIENLETEEREVGPGDFIGFEQGLEASKYSHSLKAGNEGLEYLVGGVKSQIDVCSYPELGRTMVFEEEKTGNVRVQQ</sequence>
<dbReference type="EMBL" id="CP143784">
    <property type="protein sequence ID" value="WVN85693.1"/>
    <property type="molecule type" value="Genomic_DNA"/>
</dbReference>
<name>A0A1E3J085_9TREE</name>